<dbReference type="InterPro" id="IPR013103">
    <property type="entry name" value="RVT_2"/>
</dbReference>
<dbReference type="EMBL" id="BQNB010020464">
    <property type="protein sequence ID" value="GJT96258.1"/>
    <property type="molecule type" value="Genomic_DNA"/>
</dbReference>
<reference evidence="3" key="1">
    <citation type="journal article" date="2022" name="Int. J. Mol. Sci.">
        <title>Draft Genome of Tanacetum Coccineum: Genomic Comparison of Closely Related Tanacetum-Family Plants.</title>
        <authorList>
            <person name="Yamashiro T."/>
            <person name="Shiraishi A."/>
            <person name="Nakayama K."/>
            <person name="Satake H."/>
        </authorList>
    </citation>
    <scope>NUCLEOTIDE SEQUENCE</scope>
</reference>
<dbReference type="PANTHER" id="PTHR11439">
    <property type="entry name" value="GAG-POL-RELATED RETROTRANSPOSON"/>
    <property type="match status" value="1"/>
</dbReference>
<reference evidence="3" key="2">
    <citation type="submission" date="2022-01" db="EMBL/GenBank/DDBJ databases">
        <authorList>
            <person name="Yamashiro T."/>
            <person name="Shiraishi A."/>
            <person name="Satake H."/>
            <person name="Nakayama K."/>
        </authorList>
    </citation>
    <scope>NUCLEOTIDE SEQUENCE</scope>
</reference>
<keyword evidence="4" id="KW-1185">Reference proteome</keyword>
<dbReference type="CDD" id="cd09272">
    <property type="entry name" value="RNase_HI_RT_Ty1"/>
    <property type="match status" value="1"/>
</dbReference>
<accession>A0ABQ5I812</accession>
<sequence length="831" mass="94638">MVYVDDIIFGSTNKDLCTAFEKLIKDKFQMSSMGELTLFLELQVQQKEDGIFISQDKYVAEILKKFNYTYVKSFSTPVDLEKPLVKDGDANDVDVHLYKSMIGSLMYLTASRPDIMFAVCACARFQVTPKTSHLLAIKRSFRYLKGKPTLGLWYSKDSLFELVAYTDSDYARATQDRKSTTGGCQFLGNRLISWQCKKQTVVATSTTEAEYVVAANLLTKGFDAGRHVKRGRDTKIPQSSGPPVKVGDEAVYKELGDRMERVATTASSLDVEQDSEFCDKHKMVAYLEKSEGSEGFHEIIDFLSASHIHYALTTSPTIYTSLIEQFWQTAALCTIDDGVLGITATIDRKVKLTVSEGSIRRHLKLEDSKGIPSLPTAEIFEQLALMGYVTTSDSLTFQKGHFSPQWKFFIRTILHCLSPKKTAWEHFNSNIATAIICLTTNMTFNFSKFIFDALVKNLDSTHKFLITLSTLQPPITPTEEAAPMPHESPLHSVHSLGRDEGRGKISDIDTDPIISLVQPQQDMKYDFNVSNAEEFTTASILVTTASASISTVSPPRVSTAEDINEELANKLFEEEQARFNVEQEASFKAEQEQERIDFETALELQKKLDEREEVAAKEAHDIDWSDPFVLRYHALQNRPFSVVEVRKNMCMYQKNQGGYKISHFKGMLYEEIRHIFERVWDQIQSFVPMDSEKEKGSEKKTEGRLKRSPGHDIVEEPAKRQKTTEASESVQEQPKEESLDIESLATKYLIVDWETQILANDKYYYQIKRADGSVKHYKIFSAMLYDFDRQDVLELYRLVKERFQTASPEGYDLLLWGDLKTMIDPNEEDEI</sequence>
<comment type="caution">
    <text evidence="3">The sequence shown here is derived from an EMBL/GenBank/DDBJ whole genome shotgun (WGS) entry which is preliminary data.</text>
</comment>
<feature type="domain" description="Reverse transcriptase Ty1/copia-type" evidence="2">
    <location>
        <begin position="2"/>
        <end position="78"/>
    </location>
</feature>
<feature type="region of interest" description="Disordered" evidence="1">
    <location>
        <begin position="690"/>
        <end position="738"/>
    </location>
</feature>
<gene>
    <name evidence="3" type="ORF">Tco_1091776</name>
</gene>
<evidence type="ECO:0000313" key="4">
    <source>
        <dbReference type="Proteomes" id="UP001151760"/>
    </source>
</evidence>
<feature type="compositionally biased region" description="Basic and acidic residues" evidence="1">
    <location>
        <begin position="690"/>
        <end position="725"/>
    </location>
</feature>
<protein>
    <submittedName>
        <fullName evidence="3">Uncharacterized mitochondrial protein-like protein</fullName>
    </submittedName>
</protein>
<name>A0ABQ5I812_9ASTR</name>
<dbReference type="Pfam" id="PF07727">
    <property type="entry name" value="RVT_2"/>
    <property type="match status" value="1"/>
</dbReference>
<dbReference type="PANTHER" id="PTHR11439:SF509">
    <property type="entry name" value="RNA-DIRECTED DNA POLYMERASE"/>
    <property type="match status" value="1"/>
</dbReference>
<dbReference type="Proteomes" id="UP001151760">
    <property type="component" value="Unassembled WGS sequence"/>
</dbReference>
<evidence type="ECO:0000259" key="2">
    <source>
        <dbReference type="Pfam" id="PF07727"/>
    </source>
</evidence>
<evidence type="ECO:0000256" key="1">
    <source>
        <dbReference type="SAM" id="MobiDB-lite"/>
    </source>
</evidence>
<evidence type="ECO:0000313" key="3">
    <source>
        <dbReference type="EMBL" id="GJT96258.1"/>
    </source>
</evidence>
<proteinExistence type="predicted"/>
<organism evidence="3 4">
    <name type="scientific">Tanacetum coccineum</name>
    <dbReference type="NCBI Taxonomy" id="301880"/>
    <lineage>
        <taxon>Eukaryota</taxon>
        <taxon>Viridiplantae</taxon>
        <taxon>Streptophyta</taxon>
        <taxon>Embryophyta</taxon>
        <taxon>Tracheophyta</taxon>
        <taxon>Spermatophyta</taxon>
        <taxon>Magnoliopsida</taxon>
        <taxon>eudicotyledons</taxon>
        <taxon>Gunneridae</taxon>
        <taxon>Pentapetalae</taxon>
        <taxon>asterids</taxon>
        <taxon>campanulids</taxon>
        <taxon>Asterales</taxon>
        <taxon>Asteraceae</taxon>
        <taxon>Asteroideae</taxon>
        <taxon>Anthemideae</taxon>
        <taxon>Anthemidinae</taxon>
        <taxon>Tanacetum</taxon>
    </lineage>
</organism>